<accession>A0A9K3PK07</accession>
<name>A0A9K3PK07_9STRA</name>
<dbReference type="EMBL" id="JAGRRH010000018">
    <property type="protein sequence ID" value="KAG7350110.1"/>
    <property type="molecule type" value="Genomic_DNA"/>
</dbReference>
<evidence type="ECO:0000313" key="1">
    <source>
        <dbReference type="EMBL" id="KAG7350110.1"/>
    </source>
</evidence>
<reference evidence="1" key="1">
    <citation type="journal article" date="2021" name="Sci. Rep.">
        <title>Diploid genomic architecture of Nitzschia inconspicua, an elite biomass production diatom.</title>
        <authorList>
            <person name="Oliver A."/>
            <person name="Podell S."/>
            <person name="Pinowska A."/>
            <person name="Traller J.C."/>
            <person name="Smith S.R."/>
            <person name="McClure R."/>
            <person name="Beliaev A."/>
            <person name="Bohutskyi P."/>
            <person name="Hill E.A."/>
            <person name="Rabines A."/>
            <person name="Zheng H."/>
            <person name="Allen L.Z."/>
            <person name="Kuo A."/>
            <person name="Grigoriev I.V."/>
            <person name="Allen A.E."/>
            <person name="Hazlebeck D."/>
            <person name="Allen E.E."/>
        </authorList>
    </citation>
    <scope>NUCLEOTIDE SEQUENCE</scope>
    <source>
        <strain evidence="1">Hildebrandi</strain>
    </source>
</reference>
<reference evidence="1" key="2">
    <citation type="submission" date="2021-04" db="EMBL/GenBank/DDBJ databases">
        <authorList>
            <person name="Podell S."/>
        </authorList>
    </citation>
    <scope>NUCLEOTIDE SEQUENCE</scope>
    <source>
        <strain evidence="1">Hildebrandi</strain>
    </source>
</reference>
<protein>
    <submittedName>
        <fullName evidence="1">Uncharacterized protein</fullName>
    </submittedName>
</protein>
<dbReference type="AlphaFoldDB" id="A0A9K3PK07"/>
<gene>
    <name evidence="1" type="ORF">IV203_009470</name>
</gene>
<evidence type="ECO:0000313" key="2">
    <source>
        <dbReference type="Proteomes" id="UP000693970"/>
    </source>
</evidence>
<organism evidence="1 2">
    <name type="scientific">Nitzschia inconspicua</name>
    <dbReference type="NCBI Taxonomy" id="303405"/>
    <lineage>
        <taxon>Eukaryota</taxon>
        <taxon>Sar</taxon>
        <taxon>Stramenopiles</taxon>
        <taxon>Ochrophyta</taxon>
        <taxon>Bacillariophyta</taxon>
        <taxon>Bacillariophyceae</taxon>
        <taxon>Bacillariophycidae</taxon>
        <taxon>Bacillariales</taxon>
        <taxon>Bacillariaceae</taxon>
        <taxon>Nitzschia</taxon>
    </lineage>
</organism>
<proteinExistence type="predicted"/>
<dbReference type="Proteomes" id="UP000693970">
    <property type="component" value="Unassembled WGS sequence"/>
</dbReference>
<sequence>MEKLFVGLIPTAPDNFPTGICRQWVGDQVVLQSSETRIIYIHNFHHHHHHHLGMRKNLAVKTVIVFWGTTVLVDSCPALTTTIKSIKRRRYFTDIWKFIRRFIISSLSLHTVITRTGRTGNRHKNKQGVNTPWGGTFSTAIVPVIDPAEWHTGPYCQVYIAACERLDHSQTKVKPALQVLCQSSRIGWRTFCRLSHRVRTHQRWSIDCQQIASRIKFNGPMETVPLEEDSSNGIGSVGLLLVPPPVEEMRMMPNVRHQSMVPPVK</sequence>
<keyword evidence="2" id="KW-1185">Reference proteome</keyword>
<comment type="caution">
    <text evidence="1">The sequence shown here is derived from an EMBL/GenBank/DDBJ whole genome shotgun (WGS) entry which is preliminary data.</text>
</comment>